<organism evidence="1 2">
    <name type="scientific">Melastoma candidum</name>
    <dbReference type="NCBI Taxonomy" id="119954"/>
    <lineage>
        <taxon>Eukaryota</taxon>
        <taxon>Viridiplantae</taxon>
        <taxon>Streptophyta</taxon>
        <taxon>Embryophyta</taxon>
        <taxon>Tracheophyta</taxon>
        <taxon>Spermatophyta</taxon>
        <taxon>Magnoliopsida</taxon>
        <taxon>eudicotyledons</taxon>
        <taxon>Gunneridae</taxon>
        <taxon>Pentapetalae</taxon>
        <taxon>rosids</taxon>
        <taxon>malvids</taxon>
        <taxon>Myrtales</taxon>
        <taxon>Melastomataceae</taxon>
        <taxon>Melastomatoideae</taxon>
        <taxon>Melastomateae</taxon>
        <taxon>Melastoma</taxon>
    </lineage>
</organism>
<reference evidence="2" key="1">
    <citation type="journal article" date="2023" name="Front. Plant Sci.">
        <title>Chromosomal-level genome assembly of Melastoma candidum provides insights into trichome evolution.</title>
        <authorList>
            <person name="Zhong Y."/>
            <person name="Wu W."/>
            <person name="Sun C."/>
            <person name="Zou P."/>
            <person name="Liu Y."/>
            <person name="Dai S."/>
            <person name="Zhou R."/>
        </authorList>
    </citation>
    <scope>NUCLEOTIDE SEQUENCE [LARGE SCALE GENOMIC DNA]</scope>
</reference>
<comment type="caution">
    <text evidence="1">The sequence shown here is derived from an EMBL/GenBank/DDBJ whole genome shotgun (WGS) entry which is preliminary data.</text>
</comment>
<sequence>MHGLSTLDGFVEISENLAEMIEYIANKSSCYKGLTCSHVVRATKEGINKKPMSGFQMRRTSSLGGMPWGGSSDTGDLRRRRSGDYFSSVINSA</sequence>
<name>A0ACB9QFT1_9MYRT</name>
<protein>
    <submittedName>
        <fullName evidence="1">Uncharacterized protein</fullName>
    </submittedName>
</protein>
<evidence type="ECO:0000313" key="2">
    <source>
        <dbReference type="Proteomes" id="UP001057402"/>
    </source>
</evidence>
<keyword evidence="2" id="KW-1185">Reference proteome</keyword>
<dbReference type="EMBL" id="CM042885">
    <property type="protein sequence ID" value="KAI4365399.1"/>
    <property type="molecule type" value="Genomic_DNA"/>
</dbReference>
<dbReference type="Proteomes" id="UP001057402">
    <property type="component" value="Chromosome 6"/>
</dbReference>
<gene>
    <name evidence="1" type="ORF">MLD38_021386</name>
</gene>
<evidence type="ECO:0000313" key="1">
    <source>
        <dbReference type="EMBL" id="KAI4365399.1"/>
    </source>
</evidence>
<accession>A0ACB9QFT1</accession>
<proteinExistence type="predicted"/>